<protein>
    <submittedName>
        <fullName evidence="1">Aldose 1-epimerase subfamily</fullName>
    </submittedName>
</protein>
<dbReference type="PANTHER" id="PTHR11122">
    <property type="entry name" value="APOSPORY-ASSOCIATED PROTEIN C-RELATED"/>
    <property type="match status" value="1"/>
</dbReference>
<proteinExistence type="predicted"/>
<evidence type="ECO:0000313" key="1">
    <source>
        <dbReference type="EMBL" id="KRK38078.1"/>
    </source>
</evidence>
<comment type="caution">
    <text evidence="1">The sequence shown here is derived from an EMBL/GenBank/DDBJ whole genome shotgun (WGS) entry which is preliminary data.</text>
</comment>
<accession>A0A0R1GVR9</accession>
<keyword evidence="2" id="KW-1185">Reference proteome</keyword>
<organism evidence="1 2">
    <name type="scientific">Amylolactobacillus amylotrophicus DSM 20534</name>
    <dbReference type="NCBI Taxonomy" id="1423722"/>
    <lineage>
        <taxon>Bacteria</taxon>
        <taxon>Bacillati</taxon>
        <taxon>Bacillota</taxon>
        <taxon>Bacilli</taxon>
        <taxon>Lactobacillales</taxon>
        <taxon>Lactobacillaceae</taxon>
        <taxon>Amylolactobacillus</taxon>
    </lineage>
</organism>
<dbReference type="RefSeq" id="WP_056946760.1">
    <property type="nucleotide sequence ID" value="NZ_AZCV01000002.1"/>
</dbReference>
<dbReference type="CDD" id="cd09024">
    <property type="entry name" value="Aldose_epim_lacX"/>
    <property type="match status" value="1"/>
</dbReference>
<dbReference type="PATRIC" id="fig|1423722.3.peg.866"/>
<dbReference type="Gene3D" id="2.70.98.10">
    <property type="match status" value="1"/>
</dbReference>
<dbReference type="GO" id="GO:0016853">
    <property type="term" value="F:isomerase activity"/>
    <property type="evidence" value="ECO:0007669"/>
    <property type="project" value="InterPro"/>
</dbReference>
<dbReference type="PANTHER" id="PTHR11122:SF13">
    <property type="entry name" value="GLUCOSE-6-PHOSPHATE 1-EPIMERASE"/>
    <property type="match status" value="1"/>
</dbReference>
<sequence>MLSIENEFLQVEINEVGAEITHIIQKNDNFDFIWNGTAWKRHAPILFPAIGRSNEDQYVLNEKTYPMTQHGFARDYAWTPVDKGDDHVTLTLTDNPETLVKFPFQFSLSVTYQLSESNLITSYEVINNSTELMPFALGSHPGFNVPMNGDQLAFSDYQITVSPEVPQLQKFEIGPAPFRTGKVVDLTAGRGSTLPLTHETFDDGLIIIANQGLTAIKLSSPQSEHSIELTLEDFPYVTLWTMENAEEPFLCIEPFNGLPDVHGEPTDWLTKEGNVTLEPGSKYNGSYMMKLL</sequence>
<evidence type="ECO:0000313" key="2">
    <source>
        <dbReference type="Proteomes" id="UP000050909"/>
    </source>
</evidence>
<dbReference type="AlphaFoldDB" id="A0A0R1GVR9"/>
<dbReference type="GO" id="GO:0005975">
    <property type="term" value="P:carbohydrate metabolic process"/>
    <property type="evidence" value="ECO:0007669"/>
    <property type="project" value="InterPro"/>
</dbReference>
<dbReference type="SUPFAM" id="SSF74650">
    <property type="entry name" value="Galactose mutarotase-like"/>
    <property type="match status" value="1"/>
</dbReference>
<gene>
    <name evidence="1" type="ORF">FC62_GL000850</name>
</gene>
<dbReference type="InterPro" id="IPR008183">
    <property type="entry name" value="Aldose_1/G6P_1-epimerase"/>
</dbReference>
<dbReference type="InterPro" id="IPR011013">
    <property type="entry name" value="Gal_mutarotase_sf_dom"/>
</dbReference>
<dbReference type="InterPro" id="IPR014718">
    <property type="entry name" value="GH-type_carb-bd"/>
</dbReference>
<dbReference type="InterPro" id="IPR037481">
    <property type="entry name" value="LacX"/>
</dbReference>
<name>A0A0R1GVR9_9LACO</name>
<dbReference type="EMBL" id="AZCV01000002">
    <property type="protein sequence ID" value="KRK38078.1"/>
    <property type="molecule type" value="Genomic_DNA"/>
</dbReference>
<dbReference type="GO" id="GO:0030246">
    <property type="term" value="F:carbohydrate binding"/>
    <property type="evidence" value="ECO:0007669"/>
    <property type="project" value="InterPro"/>
</dbReference>
<reference evidence="1 2" key="1">
    <citation type="journal article" date="2015" name="Genome Announc.">
        <title>Expanding the biotechnology potential of lactobacilli through comparative genomics of 213 strains and associated genera.</title>
        <authorList>
            <person name="Sun Z."/>
            <person name="Harris H.M."/>
            <person name="McCann A."/>
            <person name="Guo C."/>
            <person name="Argimon S."/>
            <person name="Zhang W."/>
            <person name="Yang X."/>
            <person name="Jeffery I.B."/>
            <person name="Cooney J.C."/>
            <person name="Kagawa T.F."/>
            <person name="Liu W."/>
            <person name="Song Y."/>
            <person name="Salvetti E."/>
            <person name="Wrobel A."/>
            <person name="Rasinkangas P."/>
            <person name="Parkhill J."/>
            <person name="Rea M.C."/>
            <person name="O'Sullivan O."/>
            <person name="Ritari J."/>
            <person name="Douillard F.P."/>
            <person name="Paul Ross R."/>
            <person name="Yang R."/>
            <person name="Briner A.E."/>
            <person name="Felis G.E."/>
            <person name="de Vos W.M."/>
            <person name="Barrangou R."/>
            <person name="Klaenhammer T.R."/>
            <person name="Caufield P.W."/>
            <person name="Cui Y."/>
            <person name="Zhang H."/>
            <person name="O'Toole P.W."/>
        </authorList>
    </citation>
    <scope>NUCLEOTIDE SEQUENCE [LARGE SCALE GENOMIC DNA]</scope>
    <source>
        <strain evidence="1 2">DSM 20534</strain>
    </source>
</reference>
<dbReference type="Pfam" id="PF01263">
    <property type="entry name" value="Aldose_epim"/>
    <property type="match status" value="1"/>
</dbReference>
<dbReference type="Proteomes" id="UP000050909">
    <property type="component" value="Unassembled WGS sequence"/>
</dbReference>